<feature type="compositionally biased region" description="Basic and acidic residues" evidence="1">
    <location>
        <begin position="204"/>
        <end position="217"/>
    </location>
</feature>
<gene>
    <name evidence="2" type="ORF">GN244_ATG07824</name>
</gene>
<feature type="compositionally biased region" description="Basic and acidic residues" evidence="1">
    <location>
        <begin position="562"/>
        <end position="646"/>
    </location>
</feature>
<feature type="compositionally biased region" description="Basic residues" evidence="1">
    <location>
        <begin position="546"/>
        <end position="561"/>
    </location>
</feature>
<feature type="compositionally biased region" description="Basic residues" evidence="1">
    <location>
        <begin position="450"/>
        <end position="460"/>
    </location>
</feature>
<feature type="region of interest" description="Disordered" evidence="1">
    <location>
        <begin position="336"/>
        <end position="680"/>
    </location>
</feature>
<evidence type="ECO:0008006" key="4">
    <source>
        <dbReference type="Google" id="ProtNLM"/>
    </source>
</evidence>
<feature type="compositionally biased region" description="Low complexity" evidence="1">
    <location>
        <begin position="32"/>
        <end position="44"/>
    </location>
</feature>
<name>A0A833SWW0_PHYIN</name>
<feature type="region of interest" description="Disordered" evidence="1">
    <location>
        <begin position="182"/>
        <end position="259"/>
    </location>
</feature>
<feature type="compositionally biased region" description="Acidic residues" evidence="1">
    <location>
        <begin position="392"/>
        <end position="415"/>
    </location>
</feature>
<feature type="compositionally biased region" description="Basic and acidic residues" evidence="1">
    <location>
        <begin position="336"/>
        <end position="359"/>
    </location>
</feature>
<feature type="compositionally biased region" description="Pro residues" evidence="1">
    <location>
        <begin position="894"/>
        <end position="903"/>
    </location>
</feature>
<reference evidence="2" key="1">
    <citation type="submission" date="2020-04" db="EMBL/GenBank/DDBJ databases">
        <title>Hybrid Assembly of Korean Phytophthora infestans isolates.</title>
        <authorList>
            <person name="Prokchorchik M."/>
            <person name="Lee Y."/>
            <person name="Seo J."/>
            <person name="Cho J.-H."/>
            <person name="Park Y.-E."/>
            <person name="Jang D.-C."/>
            <person name="Im J.-S."/>
            <person name="Choi J.-G."/>
            <person name="Park H.-J."/>
            <person name="Lee G.-B."/>
            <person name="Lee Y.-G."/>
            <person name="Hong S.-Y."/>
            <person name="Cho K."/>
            <person name="Sohn K.H."/>
        </authorList>
    </citation>
    <scope>NUCLEOTIDE SEQUENCE</scope>
    <source>
        <strain evidence="2">KR_1_A1</strain>
    </source>
</reference>
<evidence type="ECO:0000313" key="2">
    <source>
        <dbReference type="EMBL" id="KAF4040013.1"/>
    </source>
</evidence>
<feature type="compositionally biased region" description="Basic and acidic residues" evidence="1">
    <location>
        <begin position="667"/>
        <end position="680"/>
    </location>
</feature>
<comment type="caution">
    <text evidence="2">The sequence shown here is derived from an EMBL/GenBank/DDBJ whole genome shotgun (WGS) entry which is preliminary data.</text>
</comment>
<evidence type="ECO:0000313" key="3">
    <source>
        <dbReference type="Proteomes" id="UP000602510"/>
    </source>
</evidence>
<dbReference type="AlphaFoldDB" id="A0A833SWW0"/>
<accession>A0A833SWW0</accession>
<feature type="compositionally biased region" description="Basic residues" evidence="1">
    <location>
        <begin position="479"/>
        <end position="494"/>
    </location>
</feature>
<dbReference type="Proteomes" id="UP000602510">
    <property type="component" value="Unassembled WGS sequence"/>
</dbReference>
<feature type="compositionally biased region" description="Acidic residues" evidence="1">
    <location>
        <begin position="512"/>
        <end position="521"/>
    </location>
</feature>
<evidence type="ECO:0000256" key="1">
    <source>
        <dbReference type="SAM" id="MobiDB-lite"/>
    </source>
</evidence>
<feature type="region of interest" description="Disordered" evidence="1">
    <location>
        <begin position="858"/>
        <end position="924"/>
    </location>
</feature>
<feature type="compositionally biased region" description="Basic residues" evidence="1">
    <location>
        <begin position="373"/>
        <end position="384"/>
    </location>
</feature>
<feature type="compositionally biased region" description="Basic residues" evidence="1">
    <location>
        <begin position="647"/>
        <end position="660"/>
    </location>
</feature>
<proteinExistence type="predicted"/>
<feature type="compositionally biased region" description="Polar residues" evidence="1">
    <location>
        <begin position="232"/>
        <end position="244"/>
    </location>
</feature>
<organism evidence="2 3">
    <name type="scientific">Phytophthora infestans</name>
    <name type="common">Potato late blight agent</name>
    <name type="synonym">Botrytis infestans</name>
    <dbReference type="NCBI Taxonomy" id="4787"/>
    <lineage>
        <taxon>Eukaryota</taxon>
        <taxon>Sar</taxon>
        <taxon>Stramenopiles</taxon>
        <taxon>Oomycota</taxon>
        <taxon>Peronosporomycetes</taxon>
        <taxon>Peronosporales</taxon>
        <taxon>Peronosporaceae</taxon>
        <taxon>Phytophthora</taxon>
    </lineage>
</organism>
<feature type="region of interest" description="Disordered" evidence="1">
    <location>
        <begin position="1"/>
        <end position="44"/>
    </location>
</feature>
<feature type="compositionally biased region" description="Basic residues" evidence="1">
    <location>
        <begin position="11"/>
        <end position="22"/>
    </location>
</feature>
<dbReference type="SUPFAM" id="SSF50729">
    <property type="entry name" value="PH domain-like"/>
    <property type="match status" value="1"/>
</dbReference>
<feature type="compositionally biased region" description="Basic residues" evidence="1">
    <location>
        <begin position="421"/>
        <end position="431"/>
    </location>
</feature>
<dbReference type="Gene3D" id="2.30.29.30">
    <property type="entry name" value="Pleckstrin-homology domain (PH domain)/Phosphotyrosine-binding domain (PTB)"/>
    <property type="match status" value="1"/>
</dbReference>
<sequence>MDEPRSIRGFLGRRKHRKHKRSNANSLDDPHAASASASITSSLTSDTTTVSMEGMLKKRVAKMPVMHDRYCVATWELDTHDRKCVMLRSYKSRKTYDAHPEKPTSVHEIKCISDWDGKTGFHRYQHAFTMETRDKKLFQCVAPCAADKDKWLELMAIQSAFSSSRDMRLGSVGSLVPLRRTQSVESAADNGKPRAYTGASMGKTRAESAADIEHSTDSEDQINFPGHDGLFRTTSEASSDSSELPNVDKSEPADWGLYGEATGETKSKYDVLDDAKPIFLDKELLGARGETKTLASDQFLFEEAGASRFGAVVVKKAAESDDEDAEFIDEKFAAREAQKENEKNMKRRAQKLESNRDLYAEMAAARLHSMRKDARHPKKSHSHSRPSAGSDESVDEHDEDQSMADEEDVEEAIELEEMHQRRSSRNHRSSKRPVEADGEEAIQLEEMHQRHSNRSRRSSRRAVGAEEEEAIELEEMHQRHSSRSRRSSKSHRKSFVSSSENTNSVHGGYASGDDEEEDGEDAVPGADVALETTEAESAEAEELRLLKKRYRAEHRAKKRLIKEKEEEERTAMEAAELARAHREQQRAREEAKSREEQEKRDKKERREMKEKLKREKAKQRQAEAELRKLVELKQAEEERRERERKEKKEKKEKKKSKKKEKYTSPAERIHKKEARDAERAAESAAAVVVEAETSNALVVVEKPVEQQSTQQALAGLEPALAPAPKATSSSVQTETVPTEQTAPAVPLPVPAPATAPVASPVVVPQVAAPASAPAPVAAPAPAQAMPMPMYQMVPPPFVPTYSVGPQSMPAYGLAATFGAYPPLYSAPYSYGGPVGPQSMFMRPNMGFVAGLSAMGSFGKTTGPDPAPSSQDSMIGPQLPTPEERAAASLAGAGAPPPPPPPPSSSKASGAKLTNLPELPDVIEF</sequence>
<dbReference type="InterPro" id="IPR011993">
    <property type="entry name" value="PH-like_dom_sf"/>
</dbReference>
<protein>
    <recommendedName>
        <fullName evidence="4">PH domain-containing protein</fullName>
    </recommendedName>
</protein>
<keyword evidence="3" id="KW-1185">Reference proteome</keyword>
<dbReference type="EMBL" id="WSZM01000156">
    <property type="protein sequence ID" value="KAF4040013.1"/>
    <property type="molecule type" value="Genomic_DNA"/>
</dbReference>